<feature type="domain" description="PBP" evidence="2">
    <location>
        <begin position="53"/>
        <end position="120"/>
    </location>
</feature>
<dbReference type="SUPFAM" id="SSF53850">
    <property type="entry name" value="Periplasmic binding protein-like II"/>
    <property type="match status" value="1"/>
</dbReference>
<dbReference type="PROSITE" id="PS51257">
    <property type="entry name" value="PROKAR_LIPOPROTEIN"/>
    <property type="match status" value="1"/>
</dbReference>
<keyword evidence="4" id="KW-1185">Reference proteome</keyword>
<evidence type="ECO:0000313" key="3">
    <source>
        <dbReference type="EMBL" id="CQR70737.1"/>
    </source>
</evidence>
<organism evidence="3 4">
    <name type="scientific">Sporomusa ovata</name>
    <dbReference type="NCBI Taxonomy" id="2378"/>
    <lineage>
        <taxon>Bacteria</taxon>
        <taxon>Bacillati</taxon>
        <taxon>Bacillota</taxon>
        <taxon>Negativicutes</taxon>
        <taxon>Selenomonadales</taxon>
        <taxon>Sporomusaceae</taxon>
        <taxon>Sporomusa</taxon>
    </lineage>
</organism>
<reference evidence="4" key="1">
    <citation type="submission" date="2015-03" db="EMBL/GenBank/DDBJ databases">
        <authorList>
            <person name="Nijsse Bart"/>
        </authorList>
    </citation>
    <scope>NUCLEOTIDE SEQUENCE [LARGE SCALE GENOMIC DNA]</scope>
</reference>
<evidence type="ECO:0000313" key="4">
    <source>
        <dbReference type="Proteomes" id="UP000049855"/>
    </source>
</evidence>
<evidence type="ECO:0000256" key="1">
    <source>
        <dbReference type="SAM" id="Phobius"/>
    </source>
</evidence>
<dbReference type="InterPro" id="IPR024370">
    <property type="entry name" value="PBP_domain"/>
</dbReference>
<protein>
    <recommendedName>
        <fullName evidence="2">PBP domain-containing protein</fullName>
    </recommendedName>
</protein>
<dbReference type="Proteomes" id="UP000049855">
    <property type="component" value="Unassembled WGS sequence"/>
</dbReference>
<feature type="transmembrane region" description="Helical" evidence="1">
    <location>
        <begin position="12"/>
        <end position="30"/>
    </location>
</feature>
<dbReference type="AlphaFoldDB" id="A0A0U1KTL7"/>
<keyword evidence="1" id="KW-0472">Membrane</keyword>
<evidence type="ECO:0000259" key="2">
    <source>
        <dbReference type="Pfam" id="PF12849"/>
    </source>
</evidence>
<keyword evidence="1" id="KW-0812">Transmembrane</keyword>
<proteinExistence type="predicted"/>
<dbReference type="EMBL" id="CTRP01000003">
    <property type="protein sequence ID" value="CQR70737.1"/>
    <property type="molecule type" value="Genomic_DNA"/>
</dbReference>
<dbReference type="Gene3D" id="3.40.190.10">
    <property type="entry name" value="Periplasmic binding protein-like II"/>
    <property type="match status" value="1"/>
</dbReference>
<dbReference type="Pfam" id="PF12849">
    <property type="entry name" value="PBP_like_2"/>
    <property type="match status" value="1"/>
</dbReference>
<gene>
    <name evidence="3" type="ORF">SpAn4DRAFT_1715</name>
</gene>
<name>A0A0U1KTL7_9FIRM</name>
<sequence length="136" mass="14467">MLKEKIAEVFSVKLYQLLGIFIITLTFGLTGCSSEKPALPAGNDNSAPTPIAQDTDRFIVAGSGTNLPITMKLAEAYKRKNNINIEVPNSIGSDGAVKAVQDGTLKLGLMSRPLTDEEKAVGLHQSISINNCMATC</sequence>
<keyword evidence="1" id="KW-1133">Transmembrane helix</keyword>
<accession>A0A0U1KTL7</accession>